<comment type="caution">
    <text evidence="4">The sequence shown here is derived from an EMBL/GenBank/DDBJ whole genome shotgun (WGS) entry which is preliminary data.</text>
</comment>
<evidence type="ECO:0000256" key="2">
    <source>
        <dbReference type="SAM" id="SignalP"/>
    </source>
</evidence>
<dbReference type="PANTHER" id="PTHR37806:SF1">
    <property type="entry name" value="PEPTIDASE C39-LIKE DOMAIN-CONTAINING PROTEIN"/>
    <property type="match status" value="1"/>
</dbReference>
<gene>
    <name evidence="4" type="ORF">P4I72_23285</name>
</gene>
<dbReference type="InterPro" id="IPR039564">
    <property type="entry name" value="Peptidase_C39-like"/>
</dbReference>
<proteinExistence type="predicted"/>
<dbReference type="RefSeq" id="WP_326074125.1">
    <property type="nucleotide sequence ID" value="NZ_JARLKY010000061.1"/>
</dbReference>
<sequence>MKKIGLSFLVVFTFLGFAFANETSPALEQSASKAAANAAAEAAPASSPTSTPTLTPTSTPTPAAISALNTLTPLASSIPSNENQQATLQSVPAISQLPELPNGCEAVAATMLLNWAKVPVTKEEVAAALPRGPMPYENEDGAFVGGNPQDVFVGDPFGIGYGIYHKPIAHMMEQWLPGQVKDISGASFEELLAVISSGRPAMVWATEHMDTPYLDLEWQDEDDQLVKWYQPEHALLLTSWDEDAAYLNDPMTGKRESYGIADFKSAWELMGSQAIIVNN</sequence>
<keyword evidence="2" id="KW-0732">Signal</keyword>
<name>A0ABU6G794_9BACL</name>
<reference evidence="4 5" key="1">
    <citation type="submission" date="2023-03" db="EMBL/GenBank/DDBJ databases">
        <title>Bacillus Genome Sequencing.</title>
        <authorList>
            <person name="Dunlap C."/>
        </authorList>
    </citation>
    <scope>NUCLEOTIDE SEQUENCE [LARGE SCALE GENOMIC DNA]</scope>
    <source>
        <strain evidence="4 5">BD-533</strain>
    </source>
</reference>
<keyword evidence="5" id="KW-1185">Reference proteome</keyword>
<accession>A0ABU6G794</accession>
<organism evidence="4 5">
    <name type="scientific">Paenibacillus alba</name>
    <dbReference type="NCBI Taxonomy" id="1197127"/>
    <lineage>
        <taxon>Bacteria</taxon>
        <taxon>Bacillati</taxon>
        <taxon>Bacillota</taxon>
        <taxon>Bacilli</taxon>
        <taxon>Bacillales</taxon>
        <taxon>Paenibacillaceae</taxon>
        <taxon>Paenibacillus</taxon>
    </lineage>
</organism>
<dbReference type="PANTHER" id="PTHR37806">
    <property type="entry name" value="LMO0724 PROTEIN"/>
    <property type="match status" value="1"/>
</dbReference>
<evidence type="ECO:0000313" key="5">
    <source>
        <dbReference type="Proteomes" id="UP001338137"/>
    </source>
</evidence>
<feature type="domain" description="Peptidase C39-like" evidence="3">
    <location>
        <begin position="90"/>
        <end position="251"/>
    </location>
</feature>
<evidence type="ECO:0000256" key="1">
    <source>
        <dbReference type="SAM" id="MobiDB-lite"/>
    </source>
</evidence>
<dbReference type="Proteomes" id="UP001338137">
    <property type="component" value="Unassembled WGS sequence"/>
</dbReference>
<evidence type="ECO:0000313" key="4">
    <source>
        <dbReference type="EMBL" id="MEC0230060.1"/>
    </source>
</evidence>
<evidence type="ECO:0000259" key="3">
    <source>
        <dbReference type="Pfam" id="PF13529"/>
    </source>
</evidence>
<feature type="signal peptide" evidence="2">
    <location>
        <begin position="1"/>
        <end position="20"/>
    </location>
</feature>
<dbReference type="EMBL" id="JARLKY010000061">
    <property type="protein sequence ID" value="MEC0230060.1"/>
    <property type="molecule type" value="Genomic_DNA"/>
</dbReference>
<dbReference type="Gene3D" id="3.90.70.10">
    <property type="entry name" value="Cysteine proteinases"/>
    <property type="match status" value="1"/>
</dbReference>
<feature type="region of interest" description="Disordered" evidence="1">
    <location>
        <begin position="38"/>
        <end position="63"/>
    </location>
</feature>
<feature type="chain" id="PRO_5045647879" evidence="2">
    <location>
        <begin position="21"/>
        <end position="279"/>
    </location>
</feature>
<protein>
    <submittedName>
        <fullName evidence="4">C39 family peptidase</fullName>
    </submittedName>
</protein>
<dbReference type="Pfam" id="PF13529">
    <property type="entry name" value="Peptidase_C39_2"/>
    <property type="match status" value="1"/>
</dbReference>